<evidence type="ECO:0000256" key="9">
    <source>
        <dbReference type="RuleBase" id="RU003946"/>
    </source>
</evidence>
<keyword evidence="6" id="KW-0378">Hydrolase</keyword>
<dbReference type="CDD" id="cd16012">
    <property type="entry name" value="ALP"/>
    <property type="match status" value="1"/>
</dbReference>
<proteinExistence type="inferred from homology"/>
<comment type="cofactor">
    <cofactor evidence="1">
        <name>Mg(2+)</name>
        <dbReference type="ChEBI" id="CHEBI:18420"/>
    </cofactor>
</comment>
<dbReference type="SMART" id="SM00098">
    <property type="entry name" value="alkPPc"/>
    <property type="match status" value="1"/>
</dbReference>
<dbReference type="Gene3D" id="1.10.60.40">
    <property type="match status" value="1"/>
</dbReference>
<dbReference type="SUPFAM" id="SSF53649">
    <property type="entry name" value="Alkaline phosphatase-like"/>
    <property type="match status" value="1"/>
</dbReference>
<dbReference type="EMBL" id="LBFC01000003">
    <property type="protein sequence ID" value="ONN27962.1"/>
    <property type="molecule type" value="Genomic_DNA"/>
</dbReference>
<keyword evidence="5" id="KW-0479">Metal-binding</keyword>
<evidence type="ECO:0000256" key="3">
    <source>
        <dbReference type="ARBA" id="ARBA00005984"/>
    </source>
</evidence>
<dbReference type="PRINTS" id="PR00113">
    <property type="entry name" value="ALKPHPHTASE"/>
</dbReference>
<dbReference type="Pfam" id="PF00245">
    <property type="entry name" value="Alk_phosphatase"/>
    <property type="match status" value="1"/>
</dbReference>
<reference evidence="10 11" key="1">
    <citation type="submission" date="2015-06" db="EMBL/GenBank/DDBJ databases">
        <title>Genome sequencing of Thermotogales isolates from hydrothermal vents.</title>
        <authorList>
            <person name="Haverkamp T.H."/>
            <person name="Kublanov I.V."/>
            <person name="Nesbo C.L."/>
        </authorList>
    </citation>
    <scope>NUCLEOTIDE SEQUENCE [LARGE SCALE GENOMIC DNA]</scope>
    <source>
        <strain evidence="11">ik275mar</strain>
    </source>
</reference>
<comment type="cofactor">
    <cofactor evidence="2">
        <name>Zn(2+)</name>
        <dbReference type="ChEBI" id="CHEBI:29105"/>
    </cofactor>
</comment>
<evidence type="ECO:0000256" key="5">
    <source>
        <dbReference type="ARBA" id="ARBA00022723"/>
    </source>
</evidence>
<dbReference type="InterPro" id="IPR017850">
    <property type="entry name" value="Alkaline_phosphatase_core_sf"/>
</dbReference>
<dbReference type="RefSeq" id="WP_077197764.1">
    <property type="nucleotide sequence ID" value="NZ_LBFC01000003.1"/>
</dbReference>
<dbReference type="InterPro" id="IPR001952">
    <property type="entry name" value="Alkaline_phosphatase"/>
</dbReference>
<evidence type="ECO:0000256" key="4">
    <source>
        <dbReference type="ARBA" id="ARBA00022553"/>
    </source>
</evidence>
<evidence type="ECO:0000256" key="7">
    <source>
        <dbReference type="ARBA" id="ARBA00022833"/>
    </source>
</evidence>
<dbReference type="Gene3D" id="3.40.720.10">
    <property type="entry name" value="Alkaline Phosphatase, subunit A"/>
    <property type="match status" value="1"/>
</dbReference>
<dbReference type="PANTHER" id="PTHR11596">
    <property type="entry name" value="ALKALINE PHOSPHATASE"/>
    <property type="match status" value="1"/>
</dbReference>
<dbReference type="PANTHER" id="PTHR11596:SF5">
    <property type="entry name" value="ALKALINE PHOSPHATASE"/>
    <property type="match status" value="1"/>
</dbReference>
<dbReference type="PROSITE" id="PS00123">
    <property type="entry name" value="ALKALINE_PHOSPHATASE"/>
    <property type="match status" value="1"/>
</dbReference>
<accession>A0ABX3IJG5</accession>
<organism evidence="10 11">
    <name type="scientific">Thermosipho affectus</name>
    <dbReference type="NCBI Taxonomy" id="660294"/>
    <lineage>
        <taxon>Bacteria</taxon>
        <taxon>Thermotogati</taxon>
        <taxon>Thermotogota</taxon>
        <taxon>Thermotogae</taxon>
        <taxon>Thermotogales</taxon>
        <taxon>Fervidobacteriaceae</taxon>
        <taxon>Thermosipho</taxon>
    </lineage>
</organism>
<evidence type="ECO:0000313" key="11">
    <source>
        <dbReference type="Proteomes" id="UP000242616"/>
    </source>
</evidence>
<evidence type="ECO:0000256" key="1">
    <source>
        <dbReference type="ARBA" id="ARBA00001946"/>
    </source>
</evidence>
<comment type="caution">
    <text evidence="10">The sequence shown here is derived from an EMBL/GenBank/DDBJ whole genome shotgun (WGS) entry which is preliminary data.</text>
</comment>
<name>A0ABX3IJG5_9BACT</name>
<comment type="similarity">
    <text evidence="3 9">Belongs to the alkaline phosphatase family.</text>
</comment>
<keyword evidence="8" id="KW-0460">Magnesium</keyword>
<keyword evidence="11" id="KW-1185">Reference proteome</keyword>
<evidence type="ECO:0000256" key="2">
    <source>
        <dbReference type="ARBA" id="ARBA00001947"/>
    </source>
</evidence>
<protein>
    <submittedName>
        <fullName evidence="10">Alkaline phosphatase</fullName>
    </submittedName>
</protein>
<dbReference type="Proteomes" id="UP000242616">
    <property type="component" value="Unassembled WGS sequence"/>
</dbReference>
<gene>
    <name evidence="10" type="ORF">XJ44_00885</name>
</gene>
<sequence>MKKFFSILILFFMVVVFGNFGVKNVIYFIGDGMGINHLVLTSLLEGKTLNIMKSPFVGYVTTYSANSLVTDSAAAGTALATGFKTNNGMIGMLPDGTIVPTIFEIASKYGMKTGIVVTCRVTHATPGAFYGHVKTRKDEKTLANQLLNSKLDVVMGGGWKYFDEKIVSEKGFDYIKSKSEFANYTGDKLLALFSDSHLNAASERTDEQPMLYEMVEKALYLLSKDEKPFFLMVEGSQIDWEAHGNDVYGVWKEVVEFDKAVEVALKFLETHPNTLIVITSDHETGGLGLSTGEYSLYIDVIKGYKKTADWIMKNYDVNNEEEFRKTIKRYFNVELSDKEIQLLKRTKNSSNPYKATSLLGRILSEKAFVGWTTYKHTAAPVPIFAFGPGAENFNGFMDNTDIPRIISRLLGYSLSREF</sequence>
<keyword evidence="4" id="KW-0597">Phosphoprotein</keyword>
<keyword evidence="7" id="KW-0862">Zinc</keyword>
<evidence type="ECO:0000256" key="8">
    <source>
        <dbReference type="ARBA" id="ARBA00022842"/>
    </source>
</evidence>
<dbReference type="InterPro" id="IPR018299">
    <property type="entry name" value="Alkaline_phosphatase_AS"/>
</dbReference>
<evidence type="ECO:0000313" key="10">
    <source>
        <dbReference type="EMBL" id="ONN27962.1"/>
    </source>
</evidence>
<evidence type="ECO:0000256" key="6">
    <source>
        <dbReference type="ARBA" id="ARBA00022801"/>
    </source>
</evidence>